<dbReference type="InParanoid" id="I7MMR7"/>
<name>I7MMR7_TETTS</name>
<proteinExistence type="predicted"/>
<evidence type="ECO:0000313" key="1">
    <source>
        <dbReference type="EMBL" id="EAS06272.1"/>
    </source>
</evidence>
<dbReference type="RefSeq" id="XP_001026517.1">
    <property type="nucleotide sequence ID" value="XM_001026517.1"/>
</dbReference>
<evidence type="ECO:0000313" key="2">
    <source>
        <dbReference type="Proteomes" id="UP000009168"/>
    </source>
</evidence>
<protein>
    <submittedName>
        <fullName evidence="1">Uncharacterized protein</fullName>
    </submittedName>
</protein>
<dbReference type="AlphaFoldDB" id="I7MMR7"/>
<sequence>MNFQRQSTVFSSFEEKAKARSDQIIYEPEFFLDIRNHQEEQFQQHTSNQAQYHPQLLLTDSNIRYLKKLKSFSCQELQSVKLSEVQKKFNRYMKIHSFNNSVIKYVLTHKYYKILFNQYYEDGSLEKWVSKSKVNNKDMLRDWVNYLVKCIQNPKLLEDLSISQPQLKNIIIKDY</sequence>
<accession>I7MMR7</accession>
<dbReference type="EMBL" id="GG662299">
    <property type="protein sequence ID" value="EAS06272.1"/>
    <property type="molecule type" value="Genomic_DNA"/>
</dbReference>
<dbReference type="Pfam" id="PF14536">
    <property type="entry name" value="DUF4441"/>
    <property type="match status" value="1"/>
</dbReference>
<reference evidence="2" key="1">
    <citation type="journal article" date="2006" name="PLoS Biol.">
        <title>Macronuclear genome sequence of the ciliate Tetrahymena thermophila, a model eukaryote.</title>
        <authorList>
            <person name="Eisen J.A."/>
            <person name="Coyne R.S."/>
            <person name="Wu M."/>
            <person name="Wu D."/>
            <person name="Thiagarajan M."/>
            <person name="Wortman J.R."/>
            <person name="Badger J.H."/>
            <person name="Ren Q."/>
            <person name="Amedeo P."/>
            <person name="Jones K.M."/>
            <person name="Tallon L.J."/>
            <person name="Delcher A.L."/>
            <person name="Salzberg S.L."/>
            <person name="Silva J.C."/>
            <person name="Haas B.J."/>
            <person name="Majoros W.H."/>
            <person name="Farzad M."/>
            <person name="Carlton J.M."/>
            <person name="Smith R.K. Jr."/>
            <person name="Garg J."/>
            <person name="Pearlman R.E."/>
            <person name="Karrer K.M."/>
            <person name="Sun L."/>
            <person name="Manning G."/>
            <person name="Elde N.C."/>
            <person name="Turkewitz A.P."/>
            <person name="Asai D.J."/>
            <person name="Wilkes D.E."/>
            <person name="Wang Y."/>
            <person name="Cai H."/>
            <person name="Collins K."/>
            <person name="Stewart B.A."/>
            <person name="Lee S.R."/>
            <person name="Wilamowska K."/>
            <person name="Weinberg Z."/>
            <person name="Ruzzo W.L."/>
            <person name="Wloga D."/>
            <person name="Gaertig J."/>
            <person name="Frankel J."/>
            <person name="Tsao C.-C."/>
            <person name="Gorovsky M.A."/>
            <person name="Keeling P.J."/>
            <person name="Waller R.F."/>
            <person name="Patron N.J."/>
            <person name="Cherry J.M."/>
            <person name="Stover N.A."/>
            <person name="Krieger C.J."/>
            <person name="del Toro C."/>
            <person name="Ryder H.F."/>
            <person name="Williamson S.C."/>
            <person name="Barbeau R.A."/>
            <person name="Hamilton E.P."/>
            <person name="Orias E."/>
        </authorList>
    </citation>
    <scope>NUCLEOTIDE SEQUENCE [LARGE SCALE GENOMIC DNA]</scope>
    <source>
        <strain evidence="2">SB210</strain>
    </source>
</reference>
<dbReference type="KEGG" id="tet:TTHERM_00328530"/>
<dbReference type="HOGENOM" id="CLU_1550652_0_0_1"/>
<gene>
    <name evidence="1" type="ORF">TTHERM_00328530</name>
</gene>
<dbReference type="Proteomes" id="UP000009168">
    <property type="component" value="Unassembled WGS sequence"/>
</dbReference>
<organism evidence="1 2">
    <name type="scientific">Tetrahymena thermophila (strain SB210)</name>
    <dbReference type="NCBI Taxonomy" id="312017"/>
    <lineage>
        <taxon>Eukaryota</taxon>
        <taxon>Sar</taxon>
        <taxon>Alveolata</taxon>
        <taxon>Ciliophora</taxon>
        <taxon>Intramacronucleata</taxon>
        <taxon>Oligohymenophorea</taxon>
        <taxon>Hymenostomatida</taxon>
        <taxon>Tetrahymenina</taxon>
        <taxon>Tetrahymenidae</taxon>
        <taxon>Tetrahymena</taxon>
    </lineage>
</organism>
<dbReference type="GeneID" id="7828623"/>
<dbReference type="InterPro" id="IPR028008">
    <property type="entry name" value="DUF4441"/>
</dbReference>
<keyword evidence="2" id="KW-1185">Reference proteome</keyword>